<organism evidence="1">
    <name type="scientific">Ochrobactrum phage ORM_20</name>
    <dbReference type="NCBI Taxonomy" id="2985243"/>
    <lineage>
        <taxon>Viruses</taxon>
    </lineage>
</organism>
<proteinExistence type="predicted"/>
<gene>
    <name evidence="1" type="ORF">ORM20_00148</name>
</gene>
<sequence length="218" mass="25441">MSFIDKLLNRHKIPPPEVNAIVEPLKELEGKDLKEAEDVVRLKKEADRRIEAGFTNRKTIIEINSVDRLRQIREVLEKSLKETLSIDDYLDETREDARSRRGYRWTDSDNYTYTVFETDSFGFRTSRSRGVEITVANEDMMKKWEQLPGDFALLRIFSSVYVENNITREENEHLDEILKILEAVEGKIQGAIALRGKEAFAGTIFEELIETRFTKHEI</sequence>
<dbReference type="EMBL" id="OX359470">
    <property type="protein sequence ID" value="CAI3971197.1"/>
    <property type="molecule type" value="Genomic_DNA"/>
</dbReference>
<protein>
    <submittedName>
        <fullName evidence="1">Uncharacterized protein</fullName>
    </submittedName>
</protein>
<accession>A0A9N6ZGH4</accession>
<name>A0A9N6ZGH4_9VIRU</name>
<evidence type="ECO:0000313" key="1">
    <source>
        <dbReference type="EMBL" id="CAI3971197.1"/>
    </source>
</evidence>
<reference evidence="1" key="1">
    <citation type="submission" date="2022-10" db="EMBL/GenBank/DDBJ databases">
        <authorList>
            <person name="Meaden S."/>
        </authorList>
    </citation>
    <scope>NUCLEOTIDE SEQUENCE</scope>
</reference>